<feature type="compositionally biased region" description="Polar residues" evidence="1">
    <location>
        <begin position="176"/>
        <end position="217"/>
    </location>
</feature>
<keyword evidence="3" id="KW-1185">Reference proteome</keyword>
<feature type="region of interest" description="Disordered" evidence="1">
    <location>
        <begin position="154"/>
        <end position="218"/>
    </location>
</feature>
<organism evidence="2 3">
    <name type="scientific">Aestuariispira insulae</name>
    <dbReference type="NCBI Taxonomy" id="1461337"/>
    <lineage>
        <taxon>Bacteria</taxon>
        <taxon>Pseudomonadati</taxon>
        <taxon>Pseudomonadota</taxon>
        <taxon>Alphaproteobacteria</taxon>
        <taxon>Rhodospirillales</taxon>
        <taxon>Kiloniellaceae</taxon>
        <taxon>Aestuariispira</taxon>
    </lineage>
</organism>
<protein>
    <submittedName>
        <fullName evidence="2">Uncharacterized protein</fullName>
    </submittedName>
</protein>
<dbReference type="Proteomes" id="UP000256845">
    <property type="component" value="Unassembled WGS sequence"/>
</dbReference>
<evidence type="ECO:0000256" key="1">
    <source>
        <dbReference type="SAM" id="MobiDB-lite"/>
    </source>
</evidence>
<reference evidence="2" key="1">
    <citation type="submission" date="2018-07" db="EMBL/GenBank/DDBJ databases">
        <title>Genomic Encyclopedia of Type Strains, Phase III (KMG-III): the genomes of soil and plant-associated and newly described type strains.</title>
        <authorList>
            <person name="Whitman W."/>
        </authorList>
    </citation>
    <scope>NUCLEOTIDE SEQUENCE [LARGE SCALE GENOMIC DNA]</scope>
    <source>
        <strain evidence="2">CECT 8488</strain>
    </source>
</reference>
<proteinExistence type="predicted"/>
<evidence type="ECO:0000313" key="2">
    <source>
        <dbReference type="EMBL" id="RED44127.1"/>
    </source>
</evidence>
<comment type="caution">
    <text evidence="2">The sequence shown here is derived from an EMBL/GenBank/DDBJ whole genome shotgun (WGS) entry which is preliminary data.</text>
</comment>
<dbReference type="AlphaFoldDB" id="A0A3D9H3Q0"/>
<name>A0A3D9H3Q0_9PROT</name>
<evidence type="ECO:0000313" key="3">
    <source>
        <dbReference type="Proteomes" id="UP000256845"/>
    </source>
</evidence>
<dbReference type="EMBL" id="QRDW01000017">
    <property type="protein sequence ID" value="RED44127.1"/>
    <property type="molecule type" value="Genomic_DNA"/>
</dbReference>
<gene>
    <name evidence="2" type="ORF">DFP90_11730</name>
</gene>
<accession>A0A3D9H3Q0</accession>
<sequence length="456" mass="51514">MPNFLFVCPCGCSKMTAAKSLMQNGAKSARREAIRLRPRGRPSSRYNISNQEQATEWARRNLPDELLRLRVWTAAELRIVDVLLNRANDDGIIKIAGTHASALALVSEKAFFLCVERLEAEGVIEVRRCKAAWNRQDINEYHFPILTVTSRNKHKKANFKGSTKSKLKSRRKKNSQTTSISPSTVLNELTDTIEQDPISSRQGGNKNGNRSNWSNDQCPVLRSNLSADYEAIEDGASPETTELNQPAENACQEGNVVFEETADDGVKSAAENREYVEKALRILMPSLADRFQEDHNNLLDILEQIRQKWFSGLNRAYFEKQLSQNGLVAALSMISVALKIETLEPHDPDRPRQPVAYLVGVLKRGQTAKPHISINHSIFLVSASKIEAETKGTGAAFKSMLKEANQWLSRKSEDEKRRLFDRYRTGRLAGDKLSPDMECRHWRIRAYNDFKDGLIS</sequence>
<feature type="compositionally biased region" description="Basic residues" evidence="1">
    <location>
        <begin position="154"/>
        <end position="174"/>
    </location>
</feature>